<organism evidence="1">
    <name type="scientific">Podoviridae sp. ctdxt3</name>
    <dbReference type="NCBI Taxonomy" id="2825263"/>
    <lineage>
        <taxon>Viruses</taxon>
        <taxon>Duplodnaviria</taxon>
        <taxon>Heunggongvirae</taxon>
        <taxon>Uroviricota</taxon>
        <taxon>Caudoviricetes</taxon>
    </lineage>
</organism>
<proteinExistence type="predicted"/>
<reference evidence="1" key="1">
    <citation type="journal article" date="2021" name="Proc. Natl. Acad. Sci. U.S.A.">
        <title>A Catalog of Tens of Thousands of Viruses from Human Metagenomes Reveals Hidden Associations with Chronic Diseases.</title>
        <authorList>
            <person name="Tisza M.J."/>
            <person name="Buck C.B."/>
        </authorList>
    </citation>
    <scope>NUCLEOTIDE SEQUENCE</scope>
    <source>
        <strain evidence="1">Ctdxt3</strain>
    </source>
</reference>
<dbReference type="EMBL" id="BK016035">
    <property type="protein sequence ID" value="DAF90698.1"/>
    <property type="molecule type" value="Genomic_DNA"/>
</dbReference>
<accession>A0A8S5U8G2</accession>
<name>A0A8S5U8G2_9CAUD</name>
<evidence type="ECO:0000313" key="1">
    <source>
        <dbReference type="EMBL" id="DAF90698.1"/>
    </source>
</evidence>
<sequence length="68" mass="8180">MPNPNHLWYLEIVLPNDERPKRVFSSRESMYDWAHDNGLKPRVVKHDSPNKRHDYTCHSAIMFDVWSD</sequence>
<protein>
    <submittedName>
        <fullName evidence="1">Uncharacterized protein</fullName>
    </submittedName>
</protein>